<reference evidence="2" key="1">
    <citation type="journal article" date="2019" name="Int. J. Syst. Evol. Microbiol.">
        <title>The Global Catalogue of Microorganisms (GCM) 10K type strain sequencing project: providing services to taxonomists for standard genome sequencing and annotation.</title>
        <authorList>
            <consortium name="The Broad Institute Genomics Platform"/>
            <consortium name="The Broad Institute Genome Sequencing Center for Infectious Disease"/>
            <person name="Wu L."/>
            <person name="Ma J."/>
        </authorList>
    </citation>
    <scope>NUCLEOTIDE SEQUENCE [LARGE SCALE GENOMIC DNA]</scope>
    <source>
        <strain evidence="2">JCM 17225</strain>
    </source>
</reference>
<comment type="caution">
    <text evidence="1">The sequence shown here is derived from an EMBL/GenBank/DDBJ whole genome shotgun (WGS) entry which is preliminary data.</text>
</comment>
<dbReference type="RefSeq" id="WP_345048985.1">
    <property type="nucleotide sequence ID" value="NZ_BAABDK010000001.1"/>
</dbReference>
<sequence>MNLTRRLTEGVGAWLHFEYVCNRSGLFNEHYLSFALGQLMSAAFGNRVNSEFDHPILAPLMKGRGRRPAIDFVYCDPYPTVKVAVETKWAGSSHTTIESIIWDLIRLEMVAHYDGTSSIFILAGKRSDLIKLFNRKDFSGPPNTPGVLPILSTTHNQLTTLSLLPDKPYRIPVFQRVFGKVQDVPIPHRIVTRRTQPFPAECKNNQYQVFAWEIMSDKNRQEFNPNKIFRYMKAPGV</sequence>
<evidence type="ECO:0000313" key="1">
    <source>
        <dbReference type="EMBL" id="GAA4020887.1"/>
    </source>
</evidence>
<proteinExistence type="predicted"/>
<gene>
    <name evidence="1" type="ORF">GCM10022409_00520</name>
</gene>
<evidence type="ECO:0008006" key="3">
    <source>
        <dbReference type="Google" id="ProtNLM"/>
    </source>
</evidence>
<organism evidence="1 2">
    <name type="scientific">Hymenobacter glaciei</name>
    <dbReference type="NCBI Taxonomy" id="877209"/>
    <lineage>
        <taxon>Bacteria</taxon>
        <taxon>Pseudomonadati</taxon>
        <taxon>Bacteroidota</taxon>
        <taxon>Cytophagia</taxon>
        <taxon>Cytophagales</taxon>
        <taxon>Hymenobacteraceae</taxon>
        <taxon>Hymenobacter</taxon>
    </lineage>
</organism>
<dbReference type="EMBL" id="BAABDK010000001">
    <property type="protein sequence ID" value="GAA4020887.1"/>
    <property type="molecule type" value="Genomic_DNA"/>
</dbReference>
<protein>
    <recommendedName>
        <fullName evidence="3">Restriction endonuclease</fullName>
    </recommendedName>
</protein>
<evidence type="ECO:0000313" key="2">
    <source>
        <dbReference type="Proteomes" id="UP001501469"/>
    </source>
</evidence>
<keyword evidence="2" id="KW-1185">Reference proteome</keyword>
<name>A0ABP7T4B2_9BACT</name>
<accession>A0ABP7T4B2</accession>
<dbReference type="Proteomes" id="UP001501469">
    <property type="component" value="Unassembled WGS sequence"/>
</dbReference>